<feature type="transmembrane region" description="Helical" evidence="1">
    <location>
        <begin position="20"/>
        <end position="40"/>
    </location>
</feature>
<evidence type="ECO:0000313" key="2">
    <source>
        <dbReference type="EMBL" id="UUI04938.1"/>
    </source>
</evidence>
<keyword evidence="1" id="KW-0812">Transmembrane</keyword>
<accession>A0ABY5JX20</accession>
<sequence length="69" mass="7736">MKKIQGGHIVNKKSVRVTGFWMTLILMFKVLGVTEVINIHNVSWAVVLPIGIVGISLQIFSNFMAEKRP</sequence>
<protein>
    <submittedName>
        <fullName evidence="2">Uncharacterized protein</fullName>
    </submittedName>
</protein>
<keyword evidence="1" id="KW-1133">Transmembrane helix</keyword>
<evidence type="ECO:0000256" key="1">
    <source>
        <dbReference type="SAM" id="Phobius"/>
    </source>
</evidence>
<dbReference type="RefSeq" id="WP_256709844.1">
    <property type="nucleotide sequence ID" value="NZ_CP101914.1"/>
</dbReference>
<name>A0ABY5JX20_9BACI</name>
<evidence type="ECO:0000313" key="3">
    <source>
        <dbReference type="Proteomes" id="UP001059773"/>
    </source>
</evidence>
<keyword evidence="3" id="KW-1185">Reference proteome</keyword>
<gene>
    <name evidence="2" type="ORF">NP439_10000</name>
</gene>
<dbReference type="EMBL" id="CP101914">
    <property type="protein sequence ID" value="UUI04938.1"/>
    <property type="molecule type" value="Genomic_DNA"/>
</dbReference>
<dbReference type="Proteomes" id="UP001059773">
    <property type="component" value="Chromosome"/>
</dbReference>
<organism evidence="2 3">
    <name type="scientific">Oceanobacillus jeddahense</name>
    <dbReference type="NCBI Taxonomy" id="1462527"/>
    <lineage>
        <taxon>Bacteria</taxon>
        <taxon>Bacillati</taxon>
        <taxon>Bacillota</taxon>
        <taxon>Bacilli</taxon>
        <taxon>Bacillales</taxon>
        <taxon>Bacillaceae</taxon>
        <taxon>Oceanobacillus</taxon>
    </lineage>
</organism>
<proteinExistence type="predicted"/>
<feature type="transmembrane region" description="Helical" evidence="1">
    <location>
        <begin position="46"/>
        <end position="65"/>
    </location>
</feature>
<reference evidence="2" key="1">
    <citation type="submission" date="2022-07" db="EMBL/GenBank/DDBJ databases">
        <title>FELIX.</title>
        <authorList>
            <person name="Wan K.H."/>
            <person name="Park S."/>
            <person name="Lawrence Q."/>
            <person name="Eichenberger J.P."/>
            <person name="Booth B.W."/>
            <person name="Piaggio A.J."/>
            <person name="Chandler J.C."/>
            <person name="Franklin A.B."/>
            <person name="Celniker S.E."/>
        </authorList>
    </citation>
    <scope>NUCLEOTIDE SEQUENCE</scope>
    <source>
        <strain evidence="2">QA-1986 374</strain>
    </source>
</reference>
<keyword evidence="1" id="KW-0472">Membrane</keyword>